<proteinExistence type="predicted"/>
<dbReference type="AlphaFoldDB" id="A0A167X9U4"/>
<dbReference type="Proteomes" id="UP000076532">
    <property type="component" value="Unassembled WGS sequence"/>
</dbReference>
<keyword evidence="3" id="KW-1185">Reference proteome</keyword>
<feature type="region of interest" description="Disordered" evidence="1">
    <location>
        <begin position="371"/>
        <end position="391"/>
    </location>
</feature>
<organism evidence="2 3">
    <name type="scientific">Athelia psychrophila</name>
    <dbReference type="NCBI Taxonomy" id="1759441"/>
    <lineage>
        <taxon>Eukaryota</taxon>
        <taxon>Fungi</taxon>
        <taxon>Dikarya</taxon>
        <taxon>Basidiomycota</taxon>
        <taxon>Agaricomycotina</taxon>
        <taxon>Agaricomycetes</taxon>
        <taxon>Agaricomycetidae</taxon>
        <taxon>Atheliales</taxon>
        <taxon>Atheliaceae</taxon>
        <taxon>Athelia</taxon>
    </lineage>
</organism>
<protein>
    <submittedName>
        <fullName evidence="2">Uncharacterized protein</fullName>
    </submittedName>
</protein>
<gene>
    <name evidence="2" type="ORF">FIBSPDRAFT_939761</name>
</gene>
<reference evidence="2 3" key="1">
    <citation type="journal article" date="2016" name="Mol. Biol. Evol.">
        <title>Comparative Genomics of Early-Diverging Mushroom-Forming Fungi Provides Insights into the Origins of Lignocellulose Decay Capabilities.</title>
        <authorList>
            <person name="Nagy L.G."/>
            <person name="Riley R."/>
            <person name="Tritt A."/>
            <person name="Adam C."/>
            <person name="Daum C."/>
            <person name="Floudas D."/>
            <person name="Sun H."/>
            <person name="Yadav J.S."/>
            <person name="Pangilinan J."/>
            <person name="Larsson K.H."/>
            <person name="Matsuura K."/>
            <person name="Barry K."/>
            <person name="Labutti K."/>
            <person name="Kuo R."/>
            <person name="Ohm R.A."/>
            <person name="Bhattacharya S.S."/>
            <person name="Shirouzu T."/>
            <person name="Yoshinaga Y."/>
            <person name="Martin F.M."/>
            <person name="Grigoriev I.V."/>
            <person name="Hibbett D.S."/>
        </authorList>
    </citation>
    <scope>NUCLEOTIDE SEQUENCE [LARGE SCALE GENOMIC DNA]</scope>
    <source>
        <strain evidence="2 3">CBS 109695</strain>
    </source>
</reference>
<dbReference type="EMBL" id="KV417766">
    <property type="protein sequence ID" value="KZP06984.1"/>
    <property type="molecule type" value="Genomic_DNA"/>
</dbReference>
<evidence type="ECO:0000313" key="3">
    <source>
        <dbReference type="Proteomes" id="UP000076532"/>
    </source>
</evidence>
<name>A0A167X9U4_9AGAM</name>
<accession>A0A167X9U4</accession>
<evidence type="ECO:0000256" key="1">
    <source>
        <dbReference type="SAM" id="MobiDB-lite"/>
    </source>
</evidence>
<evidence type="ECO:0000313" key="2">
    <source>
        <dbReference type="EMBL" id="KZP06984.1"/>
    </source>
</evidence>
<sequence>MLITSNTSPVLSRLLNSPSTPRTPISAKLNHHYQIPPLRAAISITPPVPGPSLARPIPRQTNSPSSWRRAMWNIQASIMAATFTWTGFCSNHANAIGDEGWMKMGSGGSEAGGGVSAIRPKPSRRCLGYAWLCILNQDRDRKPYRPAITRARAQVPTACASLTGPDFTTLARDGKEWDESLASIDVRGMPSTPPETSPVLSCVTHNANAHVRSKGGAQMEIMTTARQPQTAESSKLWGWAYAQAVAFPFTYSTSKSGSLSTLVKRDKFVCACAPVQIPYAVMGLSDGGSCSGSARLSAASAGTMSTRRSSGSTHRRACWGEEAPARVPRGWRGGELGVIKSESTTGRGESTNTSMGAGAGEQLRVVRRRGPLPPGSVAGWARGGPKTGSSRCRGQICHSTVLHRCFIFHGSRITITIHTI</sequence>